<organism evidence="1 2">
    <name type="scientific">Lactuca virosa</name>
    <dbReference type="NCBI Taxonomy" id="75947"/>
    <lineage>
        <taxon>Eukaryota</taxon>
        <taxon>Viridiplantae</taxon>
        <taxon>Streptophyta</taxon>
        <taxon>Embryophyta</taxon>
        <taxon>Tracheophyta</taxon>
        <taxon>Spermatophyta</taxon>
        <taxon>Magnoliopsida</taxon>
        <taxon>eudicotyledons</taxon>
        <taxon>Gunneridae</taxon>
        <taxon>Pentapetalae</taxon>
        <taxon>asterids</taxon>
        <taxon>campanulids</taxon>
        <taxon>Asterales</taxon>
        <taxon>Asteraceae</taxon>
        <taxon>Cichorioideae</taxon>
        <taxon>Cichorieae</taxon>
        <taxon>Lactucinae</taxon>
        <taxon>Lactuca</taxon>
    </lineage>
</organism>
<reference evidence="1 2" key="1">
    <citation type="submission" date="2022-01" db="EMBL/GenBank/DDBJ databases">
        <authorList>
            <person name="Xiong W."/>
            <person name="Schranz E."/>
        </authorList>
    </citation>
    <scope>NUCLEOTIDE SEQUENCE [LARGE SCALE GENOMIC DNA]</scope>
</reference>
<dbReference type="EMBL" id="CAKMRJ010002223">
    <property type="protein sequence ID" value="CAH1427982.1"/>
    <property type="molecule type" value="Genomic_DNA"/>
</dbReference>
<gene>
    <name evidence="1" type="ORF">LVIROSA_LOCUS14946</name>
</gene>
<protein>
    <submittedName>
        <fullName evidence="1">Uncharacterized protein</fullName>
    </submittedName>
</protein>
<comment type="caution">
    <text evidence="1">The sequence shown here is derived from an EMBL/GenBank/DDBJ whole genome shotgun (WGS) entry which is preliminary data.</text>
</comment>
<keyword evidence="2" id="KW-1185">Reference proteome</keyword>
<accession>A0AAU9MQ89</accession>
<name>A0AAU9MQ89_9ASTR</name>
<evidence type="ECO:0000313" key="2">
    <source>
        <dbReference type="Proteomes" id="UP001157418"/>
    </source>
</evidence>
<evidence type="ECO:0000313" key="1">
    <source>
        <dbReference type="EMBL" id="CAH1427982.1"/>
    </source>
</evidence>
<dbReference type="Proteomes" id="UP001157418">
    <property type="component" value="Unassembled WGS sequence"/>
</dbReference>
<proteinExistence type="predicted"/>
<sequence>MVFHGYRHHCSQPPLIVVSDGYHHFYFTDAHLRLFLSPSIFIGALPFASHVGDFKIWSVGRLIRVRSMSRKPWRYIWVCLCLLPCDKAKMEKYRFILES</sequence>
<dbReference type="AlphaFoldDB" id="A0AAU9MQ89"/>